<reference evidence="1 2" key="1">
    <citation type="submission" date="2014-11" db="EMBL/GenBank/DDBJ databases">
        <title>Genetic blueprint of the zoonotic pathogen Toxocara canis.</title>
        <authorList>
            <person name="Zhu X.-Q."/>
            <person name="Korhonen P.K."/>
            <person name="Cai H."/>
            <person name="Young N.D."/>
            <person name="Nejsum P."/>
            <person name="von Samson-Himmelstjerna G."/>
            <person name="Boag P.R."/>
            <person name="Tan P."/>
            <person name="Li Q."/>
            <person name="Min J."/>
            <person name="Yang Y."/>
            <person name="Wang X."/>
            <person name="Fang X."/>
            <person name="Hall R.S."/>
            <person name="Hofmann A."/>
            <person name="Sternberg P.W."/>
            <person name="Jex A.R."/>
            <person name="Gasser R.B."/>
        </authorList>
    </citation>
    <scope>NUCLEOTIDE SEQUENCE [LARGE SCALE GENOMIC DNA]</scope>
    <source>
        <strain evidence="1">PN_DK_2014</strain>
    </source>
</reference>
<gene>
    <name evidence="1" type="ORF">Tcan_17775</name>
</gene>
<evidence type="ECO:0000313" key="1">
    <source>
        <dbReference type="EMBL" id="KHN73896.1"/>
    </source>
</evidence>
<organism evidence="1 2">
    <name type="scientific">Toxocara canis</name>
    <name type="common">Canine roundworm</name>
    <dbReference type="NCBI Taxonomy" id="6265"/>
    <lineage>
        <taxon>Eukaryota</taxon>
        <taxon>Metazoa</taxon>
        <taxon>Ecdysozoa</taxon>
        <taxon>Nematoda</taxon>
        <taxon>Chromadorea</taxon>
        <taxon>Rhabditida</taxon>
        <taxon>Spirurina</taxon>
        <taxon>Ascaridomorpha</taxon>
        <taxon>Ascaridoidea</taxon>
        <taxon>Toxocaridae</taxon>
        <taxon>Toxocara</taxon>
    </lineage>
</organism>
<dbReference type="AlphaFoldDB" id="A0A0B2USA5"/>
<sequence>MTSVNYMLLSVLFNSEDGIGLEREIKPNFRASGTSDMHENPSYDASSPFRWSKLGRKMMNTCAEEIAGIDRWMYVDTVDNA</sequence>
<evidence type="ECO:0000313" key="2">
    <source>
        <dbReference type="Proteomes" id="UP000031036"/>
    </source>
</evidence>
<dbReference type="EMBL" id="JPKZ01002989">
    <property type="protein sequence ID" value="KHN73896.1"/>
    <property type="molecule type" value="Genomic_DNA"/>
</dbReference>
<protein>
    <submittedName>
        <fullName evidence="1">Uncharacterized protein</fullName>
    </submittedName>
</protein>
<proteinExistence type="predicted"/>
<accession>A0A0B2USA5</accession>
<name>A0A0B2USA5_TOXCA</name>
<keyword evidence="2" id="KW-1185">Reference proteome</keyword>
<dbReference type="Proteomes" id="UP000031036">
    <property type="component" value="Unassembled WGS sequence"/>
</dbReference>
<comment type="caution">
    <text evidence="1">The sequence shown here is derived from an EMBL/GenBank/DDBJ whole genome shotgun (WGS) entry which is preliminary data.</text>
</comment>